<proteinExistence type="predicted"/>
<dbReference type="GO" id="GO:0009976">
    <property type="term" value="F:tocopherol cyclase activity"/>
    <property type="evidence" value="ECO:0007669"/>
    <property type="project" value="InterPro"/>
</dbReference>
<gene>
    <name evidence="1" type="ORF">DCAF_LOCUS24640</name>
</gene>
<evidence type="ECO:0008006" key="3">
    <source>
        <dbReference type="Google" id="ProtNLM"/>
    </source>
</evidence>
<dbReference type="InterPro" id="IPR025893">
    <property type="entry name" value="Tocopherol_cyclase"/>
</dbReference>
<accession>A0AAV1SNA8</accession>
<dbReference type="EMBL" id="CAWUPB010001194">
    <property type="protein sequence ID" value="CAK7353264.1"/>
    <property type="molecule type" value="Genomic_DNA"/>
</dbReference>
<evidence type="ECO:0000313" key="1">
    <source>
        <dbReference type="EMBL" id="CAK7353264.1"/>
    </source>
</evidence>
<name>A0AAV1SNA8_9ROSI</name>
<dbReference type="AlphaFoldDB" id="A0AAV1SNA8"/>
<dbReference type="Pfam" id="PF14249">
    <property type="entry name" value="Tocopherol_cycl"/>
    <property type="match status" value="1"/>
</dbReference>
<comment type="caution">
    <text evidence="1">The sequence shown here is derived from an EMBL/GenBank/DDBJ whole genome shotgun (WGS) entry which is preliminary data.</text>
</comment>
<protein>
    <recommendedName>
        <fullName evidence="3">Tocopherol cyclase</fullName>
    </recommendedName>
</protein>
<reference evidence="1 2" key="1">
    <citation type="submission" date="2024-01" db="EMBL/GenBank/DDBJ databases">
        <authorList>
            <person name="Waweru B."/>
        </authorList>
    </citation>
    <scope>NUCLEOTIDE SEQUENCE [LARGE SCALE GENOMIC DNA]</scope>
</reference>
<organism evidence="1 2">
    <name type="scientific">Dovyalis caffra</name>
    <dbReference type="NCBI Taxonomy" id="77055"/>
    <lineage>
        <taxon>Eukaryota</taxon>
        <taxon>Viridiplantae</taxon>
        <taxon>Streptophyta</taxon>
        <taxon>Embryophyta</taxon>
        <taxon>Tracheophyta</taxon>
        <taxon>Spermatophyta</taxon>
        <taxon>Magnoliopsida</taxon>
        <taxon>eudicotyledons</taxon>
        <taxon>Gunneridae</taxon>
        <taxon>Pentapetalae</taxon>
        <taxon>rosids</taxon>
        <taxon>fabids</taxon>
        <taxon>Malpighiales</taxon>
        <taxon>Salicaceae</taxon>
        <taxon>Flacourtieae</taxon>
        <taxon>Dovyalis</taxon>
    </lineage>
</organism>
<sequence length="241" mass="26643">MLLSSTVLEVPCFLGNNASGFDWIAGWIEWGGERFEFKDAPSYSEKNWGGAFPRKWFWVQCNVFEGASGEVALTAAGGLRQIPGVNVTFENAALIGVHYDGIFYEFVPWNGVVNWEISPWGYWYMAADNGTHLVELEATTKDLGTTLRAPTAEAGLTPACKDTCFGDLKLQIWERRFDGTKGKLILDVTSDMAAVEVRGGPWFNTWKGKTSMPELVSRAVGAPSDLDEIFRFAPLFKPPGL</sequence>
<dbReference type="Proteomes" id="UP001314170">
    <property type="component" value="Unassembled WGS sequence"/>
</dbReference>
<evidence type="ECO:0000313" key="2">
    <source>
        <dbReference type="Proteomes" id="UP001314170"/>
    </source>
</evidence>
<dbReference type="PANTHER" id="PTHR35309">
    <property type="match status" value="1"/>
</dbReference>
<keyword evidence="2" id="KW-1185">Reference proteome</keyword>
<dbReference type="PANTHER" id="PTHR35309:SF2">
    <property type="entry name" value="TOCOPHEROL CYCLASE, CHLOROPLASTIC"/>
    <property type="match status" value="1"/>
</dbReference>